<evidence type="ECO:0000259" key="3">
    <source>
        <dbReference type="Pfam" id="PF05193"/>
    </source>
</evidence>
<dbReference type="InterPro" id="IPR011765">
    <property type="entry name" value="Pept_M16_N"/>
</dbReference>
<dbReference type="PANTHER" id="PTHR11851">
    <property type="entry name" value="METALLOPROTEASE"/>
    <property type="match status" value="1"/>
</dbReference>
<evidence type="ECO:0000256" key="1">
    <source>
        <dbReference type="ARBA" id="ARBA00007261"/>
    </source>
</evidence>
<accession>A0ABS7FZG5</accession>
<dbReference type="Proteomes" id="UP000774570">
    <property type="component" value="Unassembled WGS sequence"/>
</dbReference>
<sequence>MAEQPLHEHTLANGLRVVVCEDHVVPLAAVNIWYGVGSRHEVAGRTGLAHLFEHLMFQGSGNVAEGEHAALLESAGATFNASTSFERTNYYETVPVSHLELALWLEADRMGTLPAALTQANLDNQRDVVKNERRQRYDNQPYGTAFERLCRLTFPPGHPYAHTPIGSMADLDATTLEDCADFFATWYAPGNAVLSIVGDVDPERALADAERYFGGLPAGPASPAPRPGDLGPLGEVRVEMVDEDVPSPAYFALFPLPSDGGGDIEAAELAVEILGGGAGSRLYDRMVRRDEIATEVWAGVTRLAGGPSLAIVDAVGPDPAKIAEVLDEELARFAAEGPDADEAARATAQAERGFLEQTETVTGLANALSANATQFGDAARVFTAPQRAASVTADQIKDMAGRWLVPGSRTALNYGGAS</sequence>
<evidence type="ECO:0000313" key="5">
    <source>
        <dbReference type="Proteomes" id="UP000774570"/>
    </source>
</evidence>
<evidence type="ECO:0000259" key="2">
    <source>
        <dbReference type="Pfam" id="PF00675"/>
    </source>
</evidence>
<dbReference type="InterPro" id="IPR011249">
    <property type="entry name" value="Metalloenz_LuxS/M16"/>
</dbReference>
<dbReference type="EMBL" id="JAIBOA010000018">
    <property type="protein sequence ID" value="MBW8485823.1"/>
    <property type="molecule type" value="Genomic_DNA"/>
</dbReference>
<organism evidence="4 5">
    <name type="scientific">Actinomadura parmotrematis</name>
    <dbReference type="NCBI Taxonomy" id="2864039"/>
    <lineage>
        <taxon>Bacteria</taxon>
        <taxon>Bacillati</taxon>
        <taxon>Actinomycetota</taxon>
        <taxon>Actinomycetes</taxon>
        <taxon>Streptosporangiales</taxon>
        <taxon>Thermomonosporaceae</taxon>
        <taxon>Actinomadura</taxon>
    </lineage>
</organism>
<dbReference type="Pfam" id="PF00675">
    <property type="entry name" value="Peptidase_M16"/>
    <property type="match status" value="1"/>
</dbReference>
<evidence type="ECO:0000313" key="4">
    <source>
        <dbReference type="EMBL" id="MBW8485823.1"/>
    </source>
</evidence>
<dbReference type="InterPro" id="IPR007863">
    <property type="entry name" value="Peptidase_M16_C"/>
</dbReference>
<dbReference type="Gene3D" id="3.30.830.10">
    <property type="entry name" value="Metalloenzyme, LuxS/M16 peptidase-like"/>
    <property type="match status" value="2"/>
</dbReference>
<feature type="domain" description="Peptidase M16 C-terminal" evidence="3">
    <location>
        <begin position="175"/>
        <end position="348"/>
    </location>
</feature>
<dbReference type="PANTHER" id="PTHR11851:SF49">
    <property type="entry name" value="MITOCHONDRIAL-PROCESSING PEPTIDASE SUBUNIT ALPHA"/>
    <property type="match status" value="1"/>
</dbReference>
<protein>
    <submittedName>
        <fullName evidence="4">Insulinase family protein</fullName>
    </submittedName>
</protein>
<proteinExistence type="inferred from homology"/>
<dbReference type="InterPro" id="IPR050361">
    <property type="entry name" value="MPP/UQCRC_Complex"/>
</dbReference>
<reference evidence="4 5" key="1">
    <citation type="submission" date="2021-07" db="EMBL/GenBank/DDBJ databases">
        <title>Actinomadura sp. PM05-2 isolated from lichen.</title>
        <authorList>
            <person name="Somphong A."/>
            <person name="Phongsopitanun W."/>
            <person name="Tanasupawat S."/>
            <person name="Peongsungnone V."/>
        </authorList>
    </citation>
    <scope>NUCLEOTIDE SEQUENCE [LARGE SCALE GENOMIC DNA]</scope>
    <source>
        <strain evidence="4 5">PM05-2</strain>
    </source>
</reference>
<dbReference type="Pfam" id="PF05193">
    <property type="entry name" value="Peptidase_M16_C"/>
    <property type="match status" value="1"/>
</dbReference>
<gene>
    <name evidence="4" type="ORF">K1Y72_25820</name>
</gene>
<comment type="similarity">
    <text evidence="1">Belongs to the peptidase M16 family.</text>
</comment>
<feature type="domain" description="Peptidase M16 N-terminal" evidence="2">
    <location>
        <begin position="17"/>
        <end position="149"/>
    </location>
</feature>
<comment type="caution">
    <text evidence="4">The sequence shown here is derived from an EMBL/GenBank/DDBJ whole genome shotgun (WGS) entry which is preliminary data.</text>
</comment>
<dbReference type="SUPFAM" id="SSF63411">
    <property type="entry name" value="LuxS/MPP-like metallohydrolase"/>
    <property type="match status" value="2"/>
</dbReference>
<keyword evidence="5" id="KW-1185">Reference proteome</keyword>
<name>A0ABS7FZG5_9ACTN</name>
<dbReference type="RefSeq" id="WP_220169050.1">
    <property type="nucleotide sequence ID" value="NZ_JAIBOA010000018.1"/>
</dbReference>